<dbReference type="GO" id="GO:0008757">
    <property type="term" value="F:S-adenosylmethionine-dependent methyltransferase activity"/>
    <property type="evidence" value="ECO:0007669"/>
    <property type="project" value="UniProtKB-ARBA"/>
</dbReference>
<dbReference type="Gene3D" id="3.40.50.150">
    <property type="entry name" value="Vaccinia Virus protein VP39"/>
    <property type="match status" value="1"/>
</dbReference>
<dbReference type="AlphaFoldDB" id="A0A2S4Q140"/>
<keyword evidence="2" id="KW-1185">Reference proteome</keyword>
<organism evidence="1 2">
    <name type="scientific">Erysiphe pulchra</name>
    <dbReference type="NCBI Taxonomy" id="225359"/>
    <lineage>
        <taxon>Eukaryota</taxon>
        <taxon>Fungi</taxon>
        <taxon>Dikarya</taxon>
        <taxon>Ascomycota</taxon>
        <taxon>Pezizomycotina</taxon>
        <taxon>Leotiomycetes</taxon>
        <taxon>Erysiphales</taxon>
        <taxon>Erysiphaceae</taxon>
        <taxon>Erysiphe</taxon>
    </lineage>
</organism>
<dbReference type="OrthoDB" id="194386at2759"/>
<accession>A0A2S4Q140</accession>
<name>A0A2S4Q140_9PEZI</name>
<dbReference type="STRING" id="225359.A0A2S4Q140"/>
<proteinExistence type="predicted"/>
<sequence length="376" mass="42941">MWPIPLPGNQSMNHPTSAFPSQYGRFYHQVLQLYPKIDYPDNEYLSNAINQKIIYDTLFAETALKHKLPIRYQFRILKELLRRIENSIVNSDKDEISDQLMNTFSSLLTQTLSTSQFCPEKFHVTYTLYSLSNVLSPQKTAWNLSKVSSSFMSCISHIPTITIFESHDVLAASGTTGFRTWEAALHMGNYLCTHPEIVRAKHILELGSGTAYISILCALHLQASHVLATDGSMSITSTHNYNFEINGLQYPNQIRSEQLVWKQNLCDAKQYPEFHNNNKIDLILGTDVIYDSAGILALLVTISDLSLLFPGVRVLIASTVRNEETVGIFLDNCNKKDWLVSEIDWKMNYENFQEGPFFDTTVPIKIFSMFRKYLPI</sequence>
<evidence type="ECO:0000313" key="1">
    <source>
        <dbReference type="EMBL" id="POS88008.1"/>
    </source>
</evidence>
<dbReference type="GO" id="GO:0005737">
    <property type="term" value="C:cytoplasm"/>
    <property type="evidence" value="ECO:0007669"/>
    <property type="project" value="TreeGrafter"/>
</dbReference>
<evidence type="ECO:0008006" key="3">
    <source>
        <dbReference type="Google" id="ProtNLM"/>
    </source>
</evidence>
<dbReference type="PANTHER" id="PTHR14614:SF130">
    <property type="entry name" value="PROTEIN-LYSINE N-METHYLTRANSFERASE EEF2KMT"/>
    <property type="match status" value="1"/>
</dbReference>
<comment type="caution">
    <text evidence="1">The sequence shown here is derived from an EMBL/GenBank/DDBJ whole genome shotgun (WGS) entry which is preliminary data.</text>
</comment>
<dbReference type="InterPro" id="IPR019410">
    <property type="entry name" value="Methyltransf_16"/>
</dbReference>
<protein>
    <recommendedName>
        <fullName evidence="3">FAM86 N-terminal domain-containing protein</fullName>
    </recommendedName>
</protein>
<dbReference type="EMBL" id="PEDP01000042">
    <property type="protein sequence ID" value="POS88008.1"/>
    <property type="molecule type" value="Genomic_DNA"/>
</dbReference>
<evidence type="ECO:0000313" key="2">
    <source>
        <dbReference type="Proteomes" id="UP000237438"/>
    </source>
</evidence>
<dbReference type="InterPro" id="IPR029063">
    <property type="entry name" value="SAM-dependent_MTases_sf"/>
</dbReference>
<reference evidence="1 2" key="1">
    <citation type="submission" date="2017-10" db="EMBL/GenBank/DDBJ databases">
        <title>Development of genomic resources for the powdery mildew, Erysiphe pulchra.</title>
        <authorList>
            <person name="Wadl P.A."/>
            <person name="Mack B.M."/>
            <person name="Moore G."/>
            <person name="Beltz S.B."/>
        </authorList>
    </citation>
    <scope>NUCLEOTIDE SEQUENCE [LARGE SCALE GENOMIC DNA]</scope>
    <source>
        <strain evidence="1">Cflorida</strain>
    </source>
</reference>
<gene>
    <name evidence="1" type="ORF">EPUL_000386</name>
</gene>
<dbReference type="Pfam" id="PF10294">
    <property type="entry name" value="Methyltransf_16"/>
    <property type="match status" value="1"/>
</dbReference>
<dbReference type="Proteomes" id="UP000237438">
    <property type="component" value="Unassembled WGS sequence"/>
</dbReference>
<dbReference type="SUPFAM" id="SSF53335">
    <property type="entry name" value="S-adenosyl-L-methionine-dependent methyltransferases"/>
    <property type="match status" value="1"/>
</dbReference>
<dbReference type="PANTHER" id="PTHR14614">
    <property type="entry name" value="HEPATOCELLULAR CARCINOMA-ASSOCIATED ANTIGEN"/>
    <property type="match status" value="1"/>
</dbReference>